<dbReference type="GO" id="GO:0006527">
    <property type="term" value="P:L-arginine catabolic process"/>
    <property type="evidence" value="ECO:0007669"/>
    <property type="project" value="InterPro"/>
</dbReference>
<dbReference type="AlphaFoldDB" id="A0A1H4QGV4"/>
<dbReference type="RefSeq" id="WP_092315964.1">
    <property type="nucleotide sequence ID" value="NZ_FNTJ01000001.1"/>
</dbReference>
<dbReference type="EMBL" id="FNTJ01000001">
    <property type="protein sequence ID" value="SEC18814.1"/>
    <property type="molecule type" value="Genomic_DNA"/>
</dbReference>
<dbReference type="PANTHER" id="PTHR30420">
    <property type="entry name" value="N-SUCCINYLARGININE DIHYDROLASE"/>
    <property type="match status" value="1"/>
</dbReference>
<dbReference type="InterPro" id="IPR007041">
    <property type="entry name" value="Arg_succinylTrfase_AstA/AruG"/>
</dbReference>
<evidence type="ECO:0000313" key="4">
    <source>
        <dbReference type="EMBL" id="SEC18814.1"/>
    </source>
</evidence>
<name>A0A1H4QGV4_9PSED</name>
<keyword evidence="1" id="KW-0056">Arginine metabolism</keyword>
<dbReference type="PANTHER" id="PTHR30420:SF1">
    <property type="entry name" value="ARGININE N-SUCCINYLTRANSFERASE"/>
    <property type="match status" value="1"/>
</dbReference>
<reference evidence="5" key="1">
    <citation type="submission" date="2016-10" db="EMBL/GenBank/DDBJ databases">
        <authorList>
            <person name="Varghese N."/>
            <person name="Submissions S."/>
        </authorList>
    </citation>
    <scope>NUCLEOTIDE SEQUENCE [LARGE SCALE GENOMIC DNA]</scope>
    <source>
        <strain evidence="5">DSM 9751</strain>
    </source>
</reference>
<sequence length="338" mass="37033">MLALRPVALSDLPQLLRLAGARLLGVTSLVDDETCLREKILDSLASFAKVEARQGPENYFLVLEDQDSGQLHGCSDILATAGFATPFYSLRNRPFVSSSRELNIEHAVPTLSLCQDLSEQTLLRSFHVDPALAGTPQAQLTSRARLLFIAAHPWRFADTCISEIVGYSDEAGQSPFWAAVGQHFFDLPYVEAERLCALQGRGFLAELMPQYPLYIPMLPQPAQDCIGRIHPAAREACDILVDEGFAPTQYVDLFDAGPTLQARSNQLRSIIQSRVAVSYLSPQSGQGRHWLLSNDRLQGFRAIVVPLDEAPGDVIGLDQAMLQALQLTPGEPVRGVAL</sequence>
<evidence type="ECO:0000256" key="1">
    <source>
        <dbReference type="ARBA" id="ARBA00022503"/>
    </source>
</evidence>
<protein>
    <submittedName>
        <fullName evidence="4">Arginine N-succinyltransferase</fullName>
    </submittedName>
</protein>
<dbReference type="Gene3D" id="2.40.40.20">
    <property type="match status" value="1"/>
</dbReference>
<dbReference type="SUPFAM" id="SSF55729">
    <property type="entry name" value="Acyl-CoA N-acyltransferases (Nat)"/>
    <property type="match status" value="1"/>
</dbReference>
<dbReference type="Proteomes" id="UP000198982">
    <property type="component" value="Unassembled WGS sequence"/>
</dbReference>
<keyword evidence="2 4" id="KW-0808">Transferase</keyword>
<evidence type="ECO:0000313" key="5">
    <source>
        <dbReference type="Proteomes" id="UP000198982"/>
    </source>
</evidence>
<keyword evidence="5" id="KW-1185">Reference proteome</keyword>
<evidence type="ECO:0000256" key="3">
    <source>
        <dbReference type="ARBA" id="ARBA00023315"/>
    </source>
</evidence>
<accession>A0A1H4QGV4</accession>
<organism evidence="4 5">
    <name type="scientific">Pseudomonas saponiphila</name>
    <dbReference type="NCBI Taxonomy" id="556534"/>
    <lineage>
        <taxon>Bacteria</taxon>
        <taxon>Pseudomonadati</taxon>
        <taxon>Pseudomonadota</taxon>
        <taxon>Gammaproteobacteria</taxon>
        <taxon>Pseudomonadales</taxon>
        <taxon>Pseudomonadaceae</taxon>
        <taxon>Pseudomonas</taxon>
    </lineage>
</organism>
<evidence type="ECO:0000256" key="2">
    <source>
        <dbReference type="ARBA" id="ARBA00022679"/>
    </source>
</evidence>
<proteinExistence type="predicted"/>
<keyword evidence="3" id="KW-0012">Acyltransferase</keyword>
<dbReference type="GO" id="GO:0008791">
    <property type="term" value="F:arginine N-succinyltransferase activity"/>
    <property type="evidence" value="ECO:0007669"/>
    <property type="project" value="InterPro"/>
</dbReference>
<gene>
    <name evidence="4" type="ORF">SAMN05216178_3766</name>
</gene>
<dbReference type="NCBIfam" id="TIGR03243">
    <property type="entry name" value="arg_catab_AOST"/>
    <property type="match status" value="1"/>
</dbReference>
<dbReference type="Pfam" id="PF04958">
    <property type="entry name" value="AstA"/>
    <property type="match status" value="1"/>
</dbReference>
<dbReference type="InterPro" id="IPR016181">
    <property type="entry name" value="Acyl_CoA_acyltransferase"/>
</dbReference>